<dbReference type="Proteomes" id="UP001219525">
    <property type="component" value="Unassembled WGS sequence"/>
</dbReference>
<sequence>GIRARKILQILIFMEGHDISLANLLDGISWGDTDCTLNAKIRSARTALLNSEELPGVLRRWWKPPRPPKSKKARPKGGKVVMQNFALECAQIVLEGELEHLEKIFKSPPGEDLKEEHLTSISFSKMVMQVKDLAPNLWRILFRLARSESQQ</sequence>
<accession>A0AAD6VAW1</accession>
<organism evidence="1 2">
    <name type="scientific">Mycena pura</name>
    <dbReference type="NCBI Taxonomy" id="153505"/>
    <lineage>
        <taxon>Eukaryota</taxon>
        <taxon>Fungi</taxon>
        <taxon>Dikarya</taxon>
        <taxon>Basidiomycota</taxon>
        <taxon>Agaricomycotina</taxon>
        <taxon>Agaricomycetes</taxon>
        <taxon>Agaricomycetidae</taxon>
        <taxon>Agaricales</taxon>
        <taxon>Marasmiineae</taxon>
        <taxon>Mycenaceae</taxon>
        <taxon>Mycena</taxon>
    </lineage>
</organism>
<name>A0AAD6VAW1_9AGAR</name>
<comment type="caution">
    <text evidence="1">The sequence shown here is derived from an EMBL/GenBank/DDBJ whole genome shotgun (WGS) entry which is preliminary data.</text>
</comment>
<dbReference type="AlphaFoldDB" id="A0AAD6VAW1"/>
<reference evidence="1" key="1">
    <citation type="submission" date="2023-03" db="EMBL/GenBank/DDBJ databases">
        <title>Massive genome expansion in bonnet fungi (Mycena s.s.) driven by repeated elements and novel gene families across ecological guilds.</title>
        <authorList>
            <consortium name="Lawrence Berkeley National Laboratory"/>
            <person name="Harder C.B."/>
            <person name="Miyauchi S."/>
            <person name="Viragh M."/>
            <person name="Kuo A."/>
            <person name="Thoen E."/>
            <person name="Andreopoulos B."/>
            <person name="Lu D."/>
            <person name="Skrede I."/>
            <person name="Drula E."/>
            <person name="Henrissat B."/>
            <person name="Morin E."/>
            <person name="Kohler A."/>
            <person name="Barry K."/>
            <person name="LaButti K."/>
            <person name="Morin E."/>
            <person name="Salamov A."/>
            <person name="Lipzen A."/>
            <person name="Mereny Z."/>
            <person name="Hegedus B."/>
            <person name="Baldrian P."/>
            <person name="Stursova M."/>
            <person name="Weitz H."/>
            <person name="Taylor A."/>
            <person name="Grigoriev I.V."/>
            <person name="Nagy L.G."/>
            <person name="Martin F."/>
            <person name="Kauserud H."/>
        </authorList>
    </citation>
    <scope>NUCLEOTIDE SEQUENCE</scope>
    <source>
        <strain evidence="1">9144</strain>
    </source>
</reference>
<dbReference type="EMBL" id="JARJCW010000035">
    <property type="protein sequence ID" value="KAJ7207826.1"/>
    <property type="molecule type" value="Genomic_DNA"/>
</dbReference>
<evidence type="ECO:0000313" key="2">
    <source>
        <dbReference type="Proteomes" id="UP001219525"/>
    </source>
</evidence>
<gene>
    <name evidence="1" type="ORF">GGX14DRAFT_299840</name>
</gene>
<keyword evidence="2" id="KW-1185">Reference proteome</keyword>
<protein>
    <submittedName>
        <fullName evidence="1">Uncharacterized protein</fullName>
    </submittedName>
</protein>
<evidence type="ECO:0000313" key="1">
    <source>
        <dbReference type="EMBL" id="KAJ7207826.1"/>
    </source>
</evidence>
<feature type="non-terminal residue" evidence="1">
    <location>
        <position position="1"/>
    </location>
</feature>
<proteinExistence type="predicted"/>
<feature type="non-terminal residue" evidence="1">
    <location>
        <position position="151"/>
    </location>
</feature>